<accession>A0A9W6NPY7</accession>
<keyword evidence="2" id="KW-1185">Reference proteome</keyword>
<dbReference type="AlphaFoldDB" id="A0A9W6NPY7"/>
<sequence>MSTGHRPNLAGGAPRRTARAPVWLLDVDGVLNTRRPLWGSDLFRGTARAGNIDWPIRWAPALIERIVRLRALGLVEVRWCSTWCTDADEIENLFGLPPLRCALSADQLSTVESTDDLKRAAARQVLASGRRLVWTDDTAVPMPTLARARLSAGGRALLIRPHPRRGLRPRDLALIEAFART</sequence>
<evidence type="ECO:0008006" key="3">
    <source>
        <dbReference type="Google" id="ProtNLM"/>
    </source>
</evidence>
<dbReference type="EMBL" id="BSFP01000050">
    <property type="protein sequence ID" value="GLL04798.1"/>
    <property type="molecule type" value="Genomic_DNA"/>
</dbReference>
<reference evidence="1" key="1">
    <citation type="journal article" date="2014" name="Int. J. Syst. Evol. Microbiol.">
        <title>Complete genome sequence of Corynebacterium casei LMG S-19264T (=DSM 44701T), isolated from a smear-ripened cheese.</title>
        <authorList>
            <consortium name="US DOE Joint Genome Institute (JGI-PGF)"/>
            <person name="Walter F."/>
            <person name="Albersmeier A."/>
            <person name="Kalinowski J."/>
            <person name="Ruckert C."/>
        </authorList>
    </citation>
    <scope>NUCLEOTIDE SEQUENCE</scope>
    <source>
        <strain evidence="1">VKM Ac-1321</strain>
    </source>
</reference>
<gene>
    <name evidence="1" type="ORF">GCM10017581_065450</name>
</gene>
<comment type="caution">
    <text evidence="1">The sequence shown here is derived from an EMBL/GenBank/DDBJ whole genome shotgun (WGS) entry which is preliminary data.</text>
</comment>
<protein>
    <recommendedName>
        <fullName evidence="3">Secreted protein</fullName>
    </recommendedName>
</protein>
<reference evidence="1" key="2">
    <citation type="submission" date="2023-01" db="EMBL/GenBank/DDBJ databases">
        <authorList>
            <person name="Sun Q."/>
            <person name="Evtushenko L."/>
        </authorList>
    </citation>
    <scope>NUCLEOTIDE SEQUENCE</scope>
    <source>
        <strain evidence="1">VKM Ac-1321</strain>
    </source>
</reference>
<proteinExistence type="predicted"/>
<name>A0A9W6NPY7_9ACTN</name>
<dbReference type="RefSeq" id="WP_261958583.1">
    <property type="nucleotide sequence ID" value="NZ_BAAAXA010000001.1"/>
</dbReference>
<organism evidence="1 2">
    <name type="scientific">Dactylosporangium matsuzakiense</name>
    <dbReference type="NCBI Taxonomy" id="53360"/>
    <lineage>
        <taxon>Bacteria</taxon>
        <taxon>Bacillati</taxon>
        <taxon>Actinomycetota</taxon>
        <taxon>Actinomycetes</taxon>
        <taxon>Micromonosporales</taxon>
        <taxon>Micromonosporaceae</taxon>
        <taxon>Dactylosporangium</taxon>
    </lineage>
</organism>
<evidence type="ECO:0000313" key="2">
    <source>
        <dbReference type="Proteomes" id="UP001143480"/>
    </source>
</evidence>
<dbReference type="Proteomes" id="UP001143480">
    <property type="component" value="Unassembled WGS sequence"/>
</dbReference>
<evidence type="ECO:0000313" key="1">
    <source>
        <dbReference type="EMBL" id="GLL04798.1"/>
    </source>
</evidence>